<dbReference type="GO" id="GO:0005886">
    <property type="term" value="C:plasma membrane"/>
    <property type="evidence" value="ECO:0007669"/>
    <property type="project" value="UniProtKB-SubCell"/>
</dbReference>
<evidence type="ECO:0000256" key="2">
    <source>
        <dbReference type="ARBA" id="ARBA00022475"/>
    </source>
</evidence>
<dbReference type="Pfam" id="PF00015">
    <property type="entry name" value="MCPsignal"/>
    <property type="match status" value="1"/>
</dbReference>
<evidence type="ECO:0000259" key="8">
    <source>
        <dbReference type="PROSITE" id="PS50111"/>
    </source>
</evidence>
<dbReference type="GO" id="GO:0007165">
    <property type="term" value="P:signal transduction"/>
    <property type="evidence" value="ECO:0007669"/>
    <property type="project" value="UniProtKB-KW"/>
</dbReference>
<comment type="caution">
    <text evidence="10">The sequence shown here is derived from an EMBL/GenBank/DDBJ whole genome shotgun (WGS) entry which is preliminary data.</text>
</comment>
<feature type="domain" description="Methyl-accepting transducer" evidence="8">
    <location>
        <begin position="272"/>
        <end position="515"/>
    </location>
</feature>
<evidence type="ECO:0000313" key="11">
    <source>
        <dbReference type="Proteomes" id="UP000693672"/>
    </source>
</evidence>
<dbReference type="InterPro" id="IPR003660">
    <property type="entry name" value="HAMP_dom"/>
</dbReference>
<evidence type="ECO:0000256" key="6">
    <source>
        <dbReference type="PROSITE-ProRule" id="PRU00284"/>
    </source>
</evidence>
<evidence type="ECO:0000313" key="10">
    <source>
        <dbReference type="EMBL" id="CAG7648656.1"/>
    </source>
</evidence>
<evidence type="ECO:0000256" key="3">
    <source>
        <dbReference type="ARBA" id="ARBA00023136"/>
    </source>
</evidence>
<evidence type="ECO:0000256" key="7">
    <source>
        <dbReference type="SAM" id="Phobius"/>
    </source>
</evidence>
<dbReference type="PROSITE" id="PS50111">
    <property type="entry name" value="CHEMOTAXIS_TRANSDUC_2"/>
    <property type="match status" value="1"/>
</dbReference>
<dbReference type="PROSITE" id="PS50885">
    <property type="entry name" value="HAMP"/>
    <property type="match status" value="1"/>
</dbReference>
<dbReference type="SMART" id="SM00304">
    <property type="entry name" value="HAMP"/>
    <property type="match status" value="1"/>
</dbReference>
<evidence type="ECO:0000259" key="9">
    <source>
        <dbReference type="PROSITE" id="PS50885"/>
    </source>
</evidence>
<dbReference type="FunFam" id="1.10.287.950:FF:000001">
    <property type="entry name" value="Methyl-accepting chemotaxis sensory transducer"/>
    <property type="match status" value="1"/>
</dbReference>
<dbReference type="PANTHER" id="PTHR32089">
    <property type="entry name" value="METHYL-ACCEPTING CHEMOTAXIS PROTEIN MCPB"/>
    <property type="match status" value="1"/>
</dbReference>
<dbReference type="CDD" id="cd11386">
    <property type="entry name" value="MCP_signal"/>
    <property type="match status" value="1"/>
</dbReference>
<feature type="domain" description="HAMP" evidence="9">
    <location>
        <begin position="215"/>
        <end position="267"/>
    </location>
</feature>
<gene>
    <name evidence="10" type="ORF">PAESOLCIP111_05656</name>
</gene>
<reference evidence="10" key="1">
    <citation type="submission" date="2021-06" db="EMBL/GenBank/DDBJ databases">
        <authorList>
            <person name="Criscuolo A."/>
        </authorList>
    </citation>
    <scope>NUCLEOTIDE SEQUENCE</scope>
    <source>
        <strain evidence="10">CIP111600</strain>
    </source>
</reference>
<dbReference type="Proteomes" id="UP000693672">
    <property type="component" value="Unassembled WGS sequence"/>
</dbReference>
<keyword evidence="7" id="KW-0812">Transmembrane</keyword>
<evidence type="ECO:0000256" key="4">
    <source>
        <dbReference type="ARBA" id="ARBA00023224"/>
    </source>
</evidence>
<dbReference type="Pfam" id="PF12729">
    <property type="entry name" value="4HB_MCP_1"/>
    <property type="match status" value="1"/>
</dbReference>
<evidence type="ECO:0008006" key="12">
    <source>
        <dbReference type="Google" id="ProtNLM"/>
    </source>
</evidence>
<dbReference type="RefSeq" id="WP_218095362.1">
    <property type="nucleotide sequence ID" value="NZ_CAJVAS010000043.1"/>
</dbReference>
<dbReference type="SMART" id="SM00283">
    <property type="entry name" value="MA"/>
    <property type="match status" value="1"/>
</dbReference>
<organism evidence="10 11">
    <name type="scientific">Paenibacillus solanacearum</name>
    <dbReference type="NCBI Taxonomy" id="2048548"/>
    <lineage>
        <taxon>Bacteria</taxon>
        <taxon>Bacillati</taxon>
        <taxon>Bacillota</taxon>
        <taxon>Bacilli</taxon>
        <taxon>Bacillales</taxon>
        <taxon>Paenibacillaceae</taxon>
        <taxon>Paenibacillus</taxon>
    </lineage>
</organism>
<dbReference type="EMBL" id="CAJVAS010000043">
    <property type="protein sequence ID" value="CAG7648656.1"/>
    <property type="molecule type" value="Genomic_DNA"/>
</dbReference>
<dbReference type="InterPro" id="IPR004089">
    <property type="entry name" value="MCPsignal_dom"/>
</dbReference>
<keyword evidence="7" id="KW-1133">Transmembrane helix</keyword>
<feature type="transmembrane region" description="Helical" evidence="7">
    <location>
        <begin position="196"/>
        <end position="214"/>
    </location>
</feature>
<keyword evidence="4 6" id="KW-0807">Transducer</keyword>
<dbReference type="CDD" id="cd06225">
    <property type="entry name" value="HAMP"/>
    <property type="match status" value="1"/>
</dbReference>
<name>A0A916NL66_9BACL</name>
<accession>A0A916NL66</accession>
<sequence length="530" mass="57563">MKWFLNLKTSAKLISAFLLVSLILAGVGIYALQNLNAINDNSKEMYNNNLISVRDLSAVQINYEKLKVRLRDMAIVPNKEEKDAIAKEIPALRQEMADKMNTYRNTTISKEEQDQLKVYDMEWPAYQKLYDTAVQLAYSYQTNSSEFVKFEEGPLTETENKYKDSLVKLIQINVKLAGEQNEHSFNTYKSARSTTITIVIIAVLFSILLGYAIAQSIARPLGKLVAVVAKVAEGDLREKSDIDTKDEVGILSESINRMVDQLRVVVGDIAESAQSVAAASEQISASTEEIASGSTSQAQSASMIAELFKELSVAINTVAISAEEAAELANDTMKTASQGDKVVKASIEAMQGVNHTMSRLEEDSNKIGDIIEVIDDIAEQTNLLALNAAIEAARAGEQGRGFAVVADEVRKLAERSSEATKEITSIIKVMQENTKQSVAAVMESMKQSTQTGEAFNGIIQMVSNSTGKVGEIAAACEEETAQASEVMQSVESIAAASEEAAAASEETANTSQSLAQMADKLQASVLRFKM</sequence>
<dbReference type="AlphaFoldDB" id="A0A916NL66"/>
<evidence type="ECO:0000256" key="5">
    <source>
        <dbReference type="ARBA" id="ARBA00029447"/>
    </source>
</evidence>
<dbReference type="GO" id="GO:0006935">
    <property type="term" value="P:chemotaxis"/>
    <property type="evidence" value="ECO:0007669"/>
    <property type="project" value="UniProtKB-ARBA"/>
</dbReference>
<keyword evidence="2" id="KW-1003">Cell membrane</keyword>
<evidence type="ECO:0000256" key="1">
    <source>
        <dbReference type="ARBA" id="ARBA00004236"/>
    </source>
</evidence>
<dbReference type="InterPro" id="IPR024478">
    <property type="entry name" value="HlyB_4HB_MCP"/>
</dbReference>
<dbReference type="Pfam" id="PF00672">
    <property type="entry name" value="HAMP"/>
    <property type="match status" value="1"/>
</dbReference>
<comment type="subcellular location">
    <subcellularLocation>
        <location evidence="1">Cell membrane</location>
    </subcellularLocation>
</comment>
<dbReference type="PANTHER" id="PTHR32089:SF112">
    <property type="entry name" value="LYSOZYME-LIKE PROTEIN-RELATED"/>
    <property type="match status" value="1"/>
</dbReference>
<keyword evidence="11" id="KW-1185">Reference proteome</keyword>
<protein>
    <recommendedName>
        <fullName evidence="12">Methyl-accepting chemotaxis protein</fullName>
    </recommendedName>
</protein>
<proteinExistence type="inferred from homology"/>
<comment type="similarity">
    <text evidence="5">Belongs to the methyl-accepting chemotaxis (MCP) protein family.</text>
</comment>
<keyword evidence="3 7" id="KW-0472">Membrane</keyword>